<dbReference type="NCBIfam" id="TIGR02727">
    <property type="entry name" value="MTHFS_bact"/>
    <property type="match status" value="1"/>
</dbReference>
<keyword evidence="6" id="KW-1185">Reference proteome</keyword>
<evidence type="ECO:0000313" key="5">
    <source>
        <dbReference type="EMBL" id="MBS9334706.1"/>
    </source>
</evidence>
<dbReference type="Proteomes" id="UP001519418">
    <property type="component" value="Unassembled WGS sequence"/>
</dbReference>
<dbReference type="RefSeq" id="WP_213819314.1">
    <property type="nucleotide sequence ID" value="NZ_JAAMFI010000001.1"/>
</dbReference>
<dbReference type="SUPFAM" id="SSF100950">
    <property type="entry name" value="NagB/RpiA/CoA transferase-like"/>
    <property type="match status" value="1"/>
</dbReference>
<dbReference type="Gene3D" id="3.40.50.10420">
    <property type="entry name" value="NagB/RpiA/CoA transferase-like"/>
    <property type="match status" value="1"/>
</dbReference>
<comment type="catalytic activity">
    <reaction evidence="4">
        <text>(6S)-5-formyl-5,6,7,8-tetrahydrofolate + ATP = (6R)-5,10-methenyltetrahydrofolate + ADP + phosphate</text>
        <dbReference type="Rhea" id="RHEA:10488"/>
        <dbReference type="ChEBI" id="CHEBI:30616"/>
        <dbReference type="ChEBI" id="CHEBI:43474"/>
        <dbReference type="ChEBI" id="CHEBI:57455"/>
        <dbReference type="ChEBI" id="CHEBI:57457"/>
        <dbReference type="ChEBI" id="CHEBI:456216"/>
        <dbReference type="EC" id="6.3.3.2"/>
    </reaction>
</comment>
<organism evidence="5 6">
    <name type="scientific">Fructobacillus papyriferae</name>
    <dbReference type="NCBI Taxonomy" id="2713171"/>
    <lineage>
        <taxon>Bacteria</taxon>
        <taxon>Bacillati</taxon>
        <taxon>Bacillota</taxon>
        <taxon>Bacilli</taxon>
        <taxon>Lactobacillales</taxon>
        <taxon>Lactobacillaceae</taxon>
        <taxon>Fructobacillus</taxon>
    </lineage>
</organism>
<dbReference type="PIRSF" id="PIRSF006806">
    <property type="entry name" value="FTHF_cligase"/>
    <property type="match status" value="1"/>
</dbReference>
<evidence type="ECO:0000256" key="3">
    <source>
        <dbReference type="ARBA" id="ARBA00022840"/>
    </source>
</evidence>
<evidence type="ECO:0000256" key="4">
    <source>
        <dbReference type="RuleBase" id="RU361279"/>
    </source>
</evidence>
<comment type="similarity">
    <text evidence="1 4">Belongs to the 5-formyltetrahydrofolate cyclo-ligase family.</text>
</comment>
<dbReference type="InterPro" id="IPR002698">
    <property type="entry name" value="FTHF_cligase"/>
</dbReference>
<comment type="cofactor">
    <cofactor evidence="4">
        <name>Mg(2+)</name>
        <dbReference type="ChEBI" id="CHEBI:18420"/>
    </cofactor>
</comment>
<keyword evidence="4" id="KW-0460">Magnesium</keyword>
<dbReference type="Pfam" id="PF01812">
    <property type="entry name" value="5-FTHF_cyc-lig"/>
    <property type="match status" value="1"/>
</dbReference>
<name>A0ABS5QNT7_9LACO</name>
<keyword evidence="2 4" id="KW-0547">Nucleotide-binding</keyword>
<dbReference type="InterPro" id="IPR024185">
    <property type="entry name" value="FTHF_cligase-like_sf"/>
</dbReference>
<dbReference type="InterPro" id="IPR037171">
    <property type="entry name" value="NagB/RpiA_transferase-like"/>
</dbReference>
<reference evidence="5 6" key="1">
    <citation type="submission" date="2020-02" db="EMBL/GenBank/DDBJ databases">
        <title>Fructobacillus sp. isolated from paper mulberry of Taiwan.</title>
        <authorList>
            <person name="Lin S.-T."/>
        </authorList>
    </citation>
    <scope>NUCLEOTIDE SEQUENCE [LARGE SCALE GENOMIC DNA]</scope>
    <source>
        <strain evidence="5 6">M1-10</strain>
    </source>
</reference>
<dbReference type="PANTHER" id="PTHR23407">
    <property type="entry name" value="ATPASE INHIBITOR/5-FORMYLTETRAHYDROFOLATE CYCLO-LIGASE"/>
    <property type="match status" value="1"/>
</dbReference>
<dbReference type="PANTHER" id="PTHR23407:SF1">
    <property type="entry name" value="5-FORMYLTETRAHYDROFOLATE CYCLO-LIGASE"/>
    <property type="match status" value="1"/>
</dbReference>
<comment type="caution">
    <text evidence="5">The sequence shown here is derived from an EMBL/GenBank/DDBJ whole genome shotgun (WGS) entry which is preliminary data.</text>
</comment>
<evidence type="ECO:0000313" key="6">
    <source>
        <dbReference type="Proteomes" id="UP001519418"/>
    </source>
</evidence>
<dbReference type="EMBL" id="JAAMFI010000001">
    <property type="protein sequence ID" value="MBS9334706.1"/>
    <property type="molecule type" value="Genomic_DNA"/>
</dbReference>
<keyword evidence="3 4" id="KW-0067">ATP-binding</keyword>
<dbReference type="EC" id="6.3.3.2" evidence="4"/>
<protein>
    <recommendedName>
        <fullName evidence="4">5-formyltetrahydrofolate cyclo-ligase</fullName>
        <ecNumber evidence="4">6.3.3.2</ecNumber>
    </recommendedName>
</protein>
<keyword evidence="5" id="KW-0436">Ligase</keyword>
<evidence type="ECO:0000256" key="1">
    <source>
        <dbReference type="ARBA" id="ARBA00010638"/>
    </source>
</evidence>
<gene>
    <name evidence="5" type="ORF">G6R27_01475</name>
</gene>
<accession>A0ABS5QNT7</accession>
<dbReference type="GO" id="GO:0030272">
    <property type="term" value="F:5-formyltetrahydrofolate cyclo-ligase activity"/>
    <property type="evidence" value="ECO:0007669"/>
    <property type="project" value="UniProtKB-EC"/>
</dbReference>
<proteinExistence type="inferred from homology"/>
<evidence type="ECO:0000256" key="2">
    <source>
        <dbReference type="ARBA" id="ARBA00022741"/>
    </source>
</evidence>
<sequence length="186" mass="20982">MTILSKKEARSLQKKRLKAFSMTAPHQKAMEEQLLYQQLFATKAWREASCLATTVSLSFELETQGIMEQAKKEGKTVVLPVVKENKRLEFVRLDEQASWQTSPFGIQELVGGQVVPLKNIDLILVPGLAFDSKSGRRLGFGGGYYDRLLVDYSGASMALVLPEMTTCNWQFDDWDQPVGRLLTIHK</sequence>
<keyword evidence="4" id="KW-0479">Metal-binding</keyword>